<organism evidence="1 2">
    <name type="scientific">Ectocarpus siliculosus</name>
    <name type="common">Brown alga</name>
    <name type="synonym">Conferva siliculosa</name>
    <dbReference type="NCBI Taxonomy" id="2880"/>
    <lineage>
        <taxon>Eukaryota</taxon>
        <taxon>Sar</taxon>
        <taxon>Stramenopiles</taxon>
        <taxon>Ochrophyta</taxon>
        <taxon>PX clade</taxon>
        <taxon>Phaeophyceae</taxon>
        <taxon>Ectocarpales</taxon>
        <taxon>Ectocarpaceae</taxon>
        <taxon>Ectocarpus</taxon>
    </lineage>
</organism>
<keyword evidence="2" id="KW-1185">Reference proteome</keyword>
<evidence type="ECO:0000313" key="1">
    <source>
        <dbReference type="EMBL" id="CBJ32093.1"/>
    </source>
</evidence>
<dbReference type="InParanoid" id="D7FWK5"/>
<sequence>MGLTISSRNQDAPADRVRHEYTFFKLHVLRHDLRDFSWLWSTLLADVRRNIFLPYLLRLPGVEASLEGDRGGRARVGSRDECPR</sequence>
<reference evidence="1 2" key="1">
    <citation type="journal article" date="2010" name="Nature">
        <title>The Ectocarpus genome and the independent evolution of multicellularity in brown algae.</title>
        <authorList>
            <person name="Cock J.M."/>
            <person name="Sterck L."/>
            <person name="Rouze P."/>
            <person name="Scornet D."/>
            <person name="Allen A.E."/>
            <person name="Amoutzias G."/>
            <person name="Anthouard V."/>
            <person name="Artiguenave F."/>
            <person name="Aury J.M."/>
            <person name="Badger J.H."/>
            <person name="Beszteri B."/>
            <person name="Billiau K."/>
            <person name="Bonnet E."/>
            <person name="Bothwell J.H."/>
            <person name="Bowler C."/>
            <person name="Boyen C."/>
            <person name="Brownlee C."/>
            <person name="Carrano C.J."/>
            <person name="Charrier B."/>
            <person name="Cho G.Y."/>
            <person name="Coelho S.M."/>
            <person name="Collen J."/>
            <person name="Corre E."/>
            <person name="Da Silva C."/>
            <person name="Delage L."/>
            <person name="Delaroque N."/>
            <person name="Dittami S.M."/>
            <person name="Doulbeau S."/>
            <person name="Elias M."/>
            <person name="Farnham G."/>
            <person name="Gachon C.M."/>
            <person name="Gschloessl B."/>
            <person name="Heesch S."/>
            <person name="Jabbari K."/>
            <person name="Jubin C."/>
            <person name="Kawai H."/>
            <person name="Kimura K."/>
            <person name="Kloareg B."/>
            <person name="Kupper F.C."/>
            <person name="Lang D."/>
            <person name="Le Bail A."/>
            <person name="Leblanc C."/>
            <person name="Lerouge P."/>
            <person name="Lohr M."/>
            <person name="Lopez P.J."/>
            <person name="Martens C."/>
            <person name="Maumus F."/>
            <person name="Michel G."/>
            <person name="Miranda-Saavedra D."/>
            <person name="Morales J."/>
            <person name="Moreau H."/>
            <person name="Motomura T."/>
            <person name="Nagasato C."/>
            <person name="Napoli C.A."/>
            <person name="Nelson D.R."/>
            <person name="Nyvall-Collen P."/>
            <person name="Peters A.F."/>
            <person name="Pommier C."/>
            <person name="Potin P."/>
            <person name="Poulain J."/>
            <person name="Quesneville H."/>
            <person name="Read B."/>
            <person name="Rensing S.A."/>
            <person name="Ritter A."/>
            <person name="Rousvoal S."/>
            <person name="Samanta M."/>
            <person name="Samson G."/>
            <person name="Schroeder D.C."/>
            <person name="Segurens B."/>
            <person name="Strittmatter M."/>
            <person name="Tonon T."/>
            <person name="Tregear J.W."/>
            <person name="Valentin K."/>
            <person name="von Dassow P."/>
            <person name="Yamagishi T."/>
            <person name="Van de Peer Y."/>
            <person name="Wincker P."/>
        </authorList>
    </citation>
    <scope>NUCLEOTIDE SEQUENCE [LARGE SCALE GENOMIC DNA]</scope>
    <source>
        <strain evidence="2">Ec32 / CCAP1310/4</strain>
    </source>
</reference>
<dbReference type="AlphaFoldDB" id="D7FWK5"/>
<protein>
    <submittedName>
        <fullName evidence="1">Uncharacterized protein</fullName>
    </submittedName>
</protein>
<evidence type="ECO:0000313" key="2">
    <source>
        <dbReference type="Proteomes" id="UP000002630"/>
    </source>
</evidence>
<name>D7FWK5_ECTSI</name>
<dbReference type="EMBL" id="FN649760">
    <property type="protein sequence ID" value="CBJ32093.1"/>
    <property type="molecule type" value="Genomic_DNA"/>
</dbReference>
<dbReference type="Proteomes" id="UP000002630">
    <property type="component" value="Unassembled WGS sequence"/>
</dbReference>
<accession>D7FWK5</accession>
<gene>
    <name evidence="1" type="ORF">Esi_0307_0025</name>
</gene>
<proteinExistence type="predicted"/>